<comment type="caution">
    <text evidence="13">The sequence shown here is derived from an EMBL/GenBank/DDBJ whole genome shotgun (WGS) entry which is preliminary data.</text>
</comment>
<dbReference type="SUPFAM" id="SSF74653">
    <property type="entry name" value="TolA/TonB C-terminal domain"/>
    <property type="match status" value="1"/>
</dbReference>
<evidence type="ECO:0000256" key="2">
    <source>
        <dbReference type="ARBA" id="ARBA00006555"/>
    </source>
</evidence>
<evidence type="ECO:0000256" key="10">
    <source>
        <dbReference type="SAM" id="MobiDB-lite"/>
    </source>
</evidence>
<evidence type="ECO:0000259" key="12">
    <source>
        <dbReference type="PROSITE" id="PS52015"/>
    </source>
</evidence>
<evidence type="ECO:0000313" key="14">
    <source>
        <dbReference type="Proteomes" id="UP000696931"/>
    </source>
</evidence>
<feature type="compositionally biased region" description="Low complexity" evidence="10">
    <location>
        <begin position="89"/>
        <end position="117"/>
    </location>
</feature>
<accession>A0A933S9B0</accession>
<proteinExistence type="inferred from homology"/>
<feature type="region of interest" description="Disordered" evidence="10">
    <location>
        <begin position="64"/>
        <end position="146"/>
    </location>
</feature>
<dbReference type="PANTHER" id="PTHR33446">
    <property type="entry name" value="PROTEIN TONB-RELATED"/>
    <property type="match status" value="1"/>
</dbReference>
<keyword evidence="9 11" id="KW-0472">Membrane</keyword>
<keyword evidence="5" id="KW-0997">Cell inner membrane</keyword>
<dbReference type="GO" id="GO:0055085">
    <property type="term" value="P:transmembrane transport"/>
    <property type="evidence" value="ECO:0007669"/>
    <property type="project" value="InterPro"/>
</dbReference>
<comment type="similarity">
    <text evidence="2">Belongs to the TonB family.</text>
</comment>
<dbReference type="PROSITE" id="PS52015">
    <property type="entry name" value="TONB_CTD"/>
    <property type="match status" value="1"/>
</dbReference>
<dbReference type="InterPro" id="IPR051045">
    <property type="entry name" value="TonB-dependent_transducer"/>
</dbReference>
<evidence type="ECO:0000256" key="1">
    <source>
        <dbReference type="ARBA" id="ARBA00004383"/>
    </source>
</evidence>
<feature type="domain" description="TonB C-terminal" evidence="12">
    <location>
        <begin position="152"/>
        <end position="242"/>
    </location>
</feature>
<evidence type="ECO:0000256" key="6">
    <source>
        <dbReference type="ARBA" id="ARBA00022692"/>
    </source>
</evidence>
<dbReference type="GO" id="GO:0015031">
    <property type="term" value="P:protein transport"/>
    <property type="evidence" value="ECO:0007669"/>
    <property type="project" value="UniProtKB-KW"/>
</dbReference>
<keyword evidence="7" id="KW-0653">Protein transport</keyword>
<dbReference type="EMBL" id="JACRIW010000020">
    <property type="protein sequence ID" value="MBI5168331.1"/>
    <property type="molecule type" value="Genomic_DNA"/>
</dbReference>
<dbReference type="GO" id="GO:0005886">
    <property type="term" value="C:plasma membrane"/>
    <property type="evidence" value="ECO:0007669"/>
    <property type="project" value="UniProtKB-SubCell"/>
</dbReference>
<comment type="subcellular location">
    <subcellularLocation>
        <location evidence="1">Cell inner membrane</location>
        <topology evidence="1">Single-pass membrane protein</topology>
        <orientation evidence="1">Periplasmic side</orientation>
    </subcellularLocation>
</comment>
<evidence type="ECO:0000256" key="3">
    <source>
        <dbReference type="ARBA" id="ARBA00022448"/>
    </source>
</evidence>
<dbReference type="Gene3D" id="3.30.1150.10">
    <property type="match status" value="1"/>
</dbReference>
<dbReference type="NCBIfam" id="TIGR01352">
    <property type="entry name" value="tonB_Cterm"/>
    <property type="match status" value="1"/>
</dbReference>
<organism evidence="13 14">
    <name type="scientific">Eiseniibacteriota bacterium</name>
    <dbReference type="NCBI Taxonomy" id="2212470"/>
    <lineage>
        <taxon>Bacteria</taxon>
        <taxon>Candidatus Eiseniibacteriota</taxon>
    </lineage>
</organism>
<evidence type="ECO:0000313" key="13">
    <source>
        <dbReference type="EMBL" id="MBI5168331.1"/>
    </source>
</evidence>
<sequence length="242" mass="25174">MALKDFMPYGASELLADQDRRMARASASATALLLLVFAALMLFLPRMPIAADKPAEFPSYVLEPPPESPDAPVEPLVPTTPIAPPSAPTAPDHAVPVPVPDAIAPEPVAEPPASSGAGEAGEAHPGTVAPQGGGSDWGTPVESDPVWGTPVIADEYPVLVSSPDVIYPDLAREAGVEGRVIVRMLVGRDGRVKEAVVDPKHSVPLLDAAALASARASVFTPALSNGHAVAVWVARPFDFRLR</sequence>
<dbReference type="Pfam" id="PF03544">
    <property type="entry name" value="TonB_C"/>
    <property type="match status" value="1"/>
</dbReference>
<evidence type="ECO:0000256" key="7">
    <source>
        <dbReference type="ARBA" id="ARBA00022927"/>
    </source>
</evidence>
<keyword evidence="6 11" id="KW-0812">Transmembrane</keyword>
<dbReference type="InterPro" id="IPR006260">
    <property type="entry name" value="TonB/TolA_C"/>
</dbReference>
<evidence type="ECO:0000256" key="4">
    <source>
        <dbReference type="ARBA" id="ARBA00022475"/>
    </source>
</evidence>
<gene>
    <name evidence="13" type="ORF">HZA61_02465</name>
</gene>
<dbReference type="Proteomes" id="UP000696931">
    <property type="component" value="Unassembled WGS sequence"/>
</dbReference>
<reference evidence="13" key="1">
    <citation type="submission" date="2020-07" db="EMBL/GenBank/DDBJ databases">
        <title>Huge and variable diversity of episymbiotic CPR bacteria and DPANN archaea in groundwater ecosystems.</title>
        <authorList>
            <person name="He C.Y."/>
            <person name="Keren R."/>
            <person name="Whittaker M."/>
            <person name="Farag I.F."/>
            <person name="Doudna J."/>
            <person name="Cate J.H.D."/>
            <person name="Banfield J.F."/>
        </authorList>
    </citation>
    <scope>NUCLEOTIDE SEQUENCE</scope>
    <source>
        <strain evidence="13">NC_groundwater_1813_Pr3_B-0.1um_71_17</strain>
    </source>
</reference>
<protein>
    <submittedName>
        <fullName evidence="13">TonB family protein</fullName>
    </submittedName>
</protein>
<dbReference type="AlphaFoldDB" id="A0A933S9B0"/>
<keyword evidence="4" id="KW-1003">Cell membrane</keyword>
<dbReference type="InterPro" id="IPR037682">
    <property type="entry name" value="TonB_C"/>
</dbReference>
<keyword evidence="3" id="KW-0813">Transport</keyword>
<evidence type="ECO:0000256" key="8">
    <source>
        <dbReference type="ARBA" id="ARBA00022989"/>
    </source>
</evidence>
<keyword evidence="8 11" id="KW-1133">Transmembrane helix</keyword>
<name>A0A933S9B0_UNCEI</name>
<feature type="transmembrane region" description="Helical" evidence="11">
    <location>
        <begin position="25"/>
        <end position="44"/>
    </location>
</feature>
<evidence type="ECO:0000256" key="5">
    <source>
        <dbReference type="ARBA" id="ARBA00022519"/>
    </source>
</evidence>
<evidence type="ECO:0000256" key="11">
    <source>
        <dbReference type="SAM" id="Phobius"/>
    </source>
</evidence>
<evidence type="ECO:0000256" key="9">
    <source>
        <dbReference type="ARBA" id="ARBA00023136"/>
    </source>
</evidence>